<evidence type="ECO:0000256" key="5">
    <source>
        <dbReference type="ARBA" id="ARBA00023163"/>
    </source>
</evidence>
<organism evidence="7 8">
    <name type="scientific">Aspergillus avenaceus</name>
    <dbReference type="NCBI Taxonomy" id="36643"/>
    <lineage>
        <taxon>Eukaryota</taxon>
        <taxon>Fungi</taxon>
        <taxon>Dikarya</taxon>
        <taxon>Ascomycota</taxon>
        <taxon>Pezizomycotina</taxon>
        <taxon>Eurotiomycetes</taxon>
        <taxon>Eurotiomycetidae</taxon>
        <taxon>Eurotiales</taxon>
        <taxon>Aspergillaceae</taxon>
        <taxon>Aspergillus</taxon>
        <taxon>Aspergillus subgen. Circumdati</taxon>
    </lineage>
</organism>
<sequence length="494" mass="56548">MPNLSVRVRRVKCDEAPGECINCRSTGRICDGYDTHRLRKRGSILRLPDLATGRWFRSMTSDERRMFSYFQHHSIAHLIAMSGSDLWQTLVLQMAHADPAVFHAVNMFAAIHEDSEVNKMRLSHESLHRPRHRIALEQSTRALARLNQRRASQDPQLRQVVLLCCLLFTTCEFLLGQYDRALSHLDNGVQMVKEAWANGPLDSKVDRCLVLSFCLMDLAATQYRGGAPMFTEHELESWEISKDPSSIVHTLHDAQRVLNSIMCRVIPFVAHCWALSPAEFTADWVPLSMEQQQLLALAHLGWQTFHAFCERSYIHLNPREKGTADLIRLQYESHTAMLELLFYDESLPESRTPDFAALLASHEAFVNRFPEFPTIFLDYGIIPGFFVVATFCPDYALRRRAINFLLACPHFQLMMNSNIAGAVALVALESEQQVQSGQNIPSTAPQNQEMTRFLSETMSVTRRARNWSFFRVNRVTEPPAIKAREYHSFLVDSH</sequence>
<dbReference type="InterPro" id="IPR052360">
    <property type="entry name" value="Transcr_Regulatory_Proteins"/>
</dbReference>
<name>A0A5N6TLL9_ASPAV</name>
<protein>
    <recommendedName>
        <fullName evidence="9">Zn(2)-C6 fungal-type domain-containing protein</fullName>
    </recommendedName>
</protein>
<dbReference type="EMBL" id="ML742232">
    <property type="protein sequence ID" value="KAE8146991.1"/>
    <property type="molecule type" value="Genomic_DNA"/>
</dbReference>
<dbReference type="OrthoDB" id="2593732at2759"/>
<keyword evidence="4" id="KW-0238">DNA-binding</keyword>
<proteinExistence type="predicted"/>
<dbReference type="GO" id="GO:0008270">
    <property type="term" value="F:zinc ion binding"/>
    <property type="evidence" value="ECO:0007669"/>
    <property type="project" value="InterPro"/>
</dbReference>
<dbReference type="AlphaFoldDB" id="A0A5N6TLL9"/>
<dbReference type="Pfam" id="PF11951">
    <property type="entry name" value="Fungal_trans_2"/>
    <property type="match status" value="1"/>
</dbReference>
<evidence type="ECO:0000313" key="8">
    <source>
        <dbReference type="Proteomes" id="UP000325780"/>
    </source>
</evidence>
<keyword evidence="2" id="KW-0862">Zinc</keyword>
<keyword evidence="5" id="KW-0804">Transcription</keyword>
<reference evidence="7 8" key="1">
    <citation type="submission" date="2019-04" db="EMBL/GenBank/DDBJ databases">
        <title>Friends and foes A comparative genomics study of 23 Aspergillus species from section Flavi.</title>
        <authorList>
            <consortium name="DOE Joint Genome Institute"/>
            <person name="Kjaerbolling I."/>
            <person name="Vesth T."/>
            <person name="Frisvad J.C."/>
            <person name="Nybo J.L."/>
            <person name="Theobald S."/>
            <person name="Kildgaard S."/>
            <person name="Isbrandt T."/>
            <person name="Kuo A."/>
            <person name="Sato A."/>
            <person name="Lyhne E.K."/>
            <person name="Kogle M.E."/>
            <person name="Wiebenga A."/>
            <person name="Kun R.S."/>
            <person name="Lubbers R.J."/>
            <person name="Makela M.R."/>
            <person name="Barry K."/>
            <person name="Chovatia M."/>
            <person name="Clum A."/>
            <person name="Daum C."/>
            <person name="Haridas S."/>
            <person name="He G."/>
            <person name="LaButti K."/>
            <person name="Lipzen A."/>
            <person name="Mondo S."/>
            <person name="Riley R."/>
            <person name="Salamov A."/>
            <person name="Simmons B.A."/>
            <person name="Magnuson J.K."/>
            <person name="Henrissat B."/>
            <person name="Mortensen U.H."/>
            <person name="Larsen T.O."/>
            <person name="Devries R.P."/>
            <person name="Grigoriev I.V."/>
            <person name="Machida M."/>
            <person name="Baker S.E."/>
            <person name="Andersen M.R."/>
        </authorList>
    </citation>
    <scope>NUCLEOTIDE SEQUENCE [LARGE SCALE GENOMIC DNA]</scope>
    <source>
        <strain evidence="7 8">IBT 18842</strain>
    </source>
</reference>
<dbReference type="Proteomes" id="UP000325780">
    <property type="component" value="Unassembled WGS sequence"/>
</dbReference>
<evidence type="ECO:0000313" key="7">
    <source>
        <dbReference type="EMBL" id="KAE8146991.1"/>
    </source>
</evidence>
<evidence type="ECO:0000256" key="6">
    <source>
        <dbReference type="ARBA" id="ARBA00023242"/>
    </source>
</evidence>
<keyword evidence="3" id="KW-0805">Transcription regulation</keyword>
<dbReference type="GO" id="GO:0000981">
    <property type="term" value="F:DNA-binding transcription factor activity, RNA polymerase II-specific"/>
    <property type="evidence" value="ECO:0007669"/>
    <property type="project" value="InterPro"/>
</dbReference>
<evidence type="ECO:0000256" key="1">
    <source>
        <dbReference type="ARBA" id="ARBA00022723"/>
    </source>
</evidence>
<dbReference type="InterPro" id="IPR021858">
    <property type="entry name" value="Fun_TF"/>
</dbReference>
<keyword evidence="1" id="KW-0479">Metal-binding</keyword>
<dbReference type="CDD" id="cd00067">
    <property type="entry name" value="GAL4"/>
    <property type="match status" value="1"/>
</dbReference>
<dbReference type="InterPro" id="IPR001138">
    <property type="entry name" value="Zn2Cys6_DnaBD"/>
</dbReference>
<keyword evidence="6" id="KW-0539">Nucleus</keyword>
<dbReference type="GO" id="GO:0003677">
    <property type="term" value="F:DNA binding"/>
    <property type="evidence" value="ECO:0007669"/>
    <property type="project" value="UniProtKB-KW"/>
</dbReference>
<evidence type="ECO:0000256" key="4">
    <source>
        <dbReference type="ARBA" id="ARBA00023125"/>
    </source>
</evidence>
<evidence type="ECO:0008006" key="9">
    <source>
        <dbReference type="Google" id="ProtNLM"/>
    </source>
</evidence>
<evidence type="ECO:0000256" key="3">
    <source>
        <dbReference type="ARBA" id="ARBA00023015"/>
    </source>
</evidence>
<accession>A0A5N6TLL9</accession>
<gene>
    <name evidence="7" type="ORF">BDV25DRAFT_43063</name>
</gene>
<evidence type="ECO:0000256" key="2">
    <source>
        <dbReference type="ARBA" id="ARBA00022833"/>
    </source>
</evidence>
<dbReference type="PANTHER" id="PTHR36206">
    <property type="entry name" value="ASPERCRYPTIN BIOSYNTHESIS CLUSTER-SPECIFIC TRANSCRIPTION REGULATOR ATNN-RELATED"/>
    <property type="match status" value="1"/>
</dbReference>
<dbReference type="PANTHER" id="PTHR36206:SF16">
    <property type="entry name" value="TRANSCRIPTION FACTOR DOMAIN-CONTAINING PROTEIN-RELATED"/>
    <property type="match status" value="1"/>
</dbReference>
<keyword evidence="8" id="KW-1185">Reference proteome</keyword>